<proteinExistence type="predicted"/>
<feature type="transmembrane region" description="Helical" evidence="1">
    <location>
        <begin position="242"/>
        <end position="265"/>
    </location>
</feature>
<feature type="transmembrane region" description="Helical" evidence="1">
    <location>
        <begin position="25"/>
        <end position="44"/>
    </location>
</feature>
<evidence type="ECO:0000313" key="3">
    <source>
        <dbReference type="EMBL" id="NBH60375.1"/>
    </source>
</evidence>
<evidence type="ECO:0000259" key="2">
    <source>
        <dbReference type="Pfam" id="PF07670"/>
    </source>
</evidence>
<keyword evidence="1" id="KW-0812">Transmembrane</keyword>
<gene>
    <name evidence="3" type="ORF">D0435_01625</name>
</gene>
<dbReference type="InterPro" id="IPR011642">
    <property type="entry name" value="Gate_dom"/>
</dbReference>
<feature type="transmembrane region" description="Helical" evidence="1">
    <location>
        <begin position="56"/>
        <end position="77"/>
    </location>
</feature>
<evidence type="ECO:0000313" key="4">
    <source>
        <dbReference type="Proteomes" id="UP000446866"/>
    </source>
</evidence>
<feature type="domain" description="Nucleoside transporter/FeoB GTPase Gate" evidence="2">
    <location>
        <begin position="173"/>
        <end position="264"/>
    </location>
</feature>
<sequence>MCNLLSLLDCIFFGEFGLFTLTPRYLLLVLFPVMVFLGILGQILPKIPFLKTTSPLINQLFYGFIGLGCTTCALAALTPLTDSKSRSRMALILILLVPCSAQLTLLAAFASMVTLRVFLVFFLFFVLFAGVLYLGLGMLFPLTDTMVKPESANGNFSILQILREAFRSVSDTAPAFCAGSVIISILLYFGTLDALSSLCAPILESVFHLPSEAASLLLLNILKRDFGAASLLSLAGSGIFSAAQLLSCVVMMTFSVPCFNSAVLLVKQQRLPGAICIWLGSLMISLLTGKIVCEVLFICGF</sequence>
<accession>A0A845QHJ6</accession>
<comment type="caution">
    <text evidence="3">The sequence shown here is derived from an EMBL/GenBank/DDBJ whole genome shotgun (WGS) entry which is preliminary data.</text>
</comment>
<dbReference type="EMBL" id="QXWK01000001">
    <property type="protein sequence ID" value="NBH60375.1"/>
    <property type="molecule type" value="Genomic_DNA"/>
</dbReference>
<organism evidence="3 4">
    <name type="scientific">Anaerotruncus colihominis</name>
    <dbReference type="NCBI Taxonomy" id="169435"/>
    <lineage>
        <taxon>Bacteria</taxon>
        <taxon>Bacillati</taxon>
        <taxon>Bacillota</taxon>
        <taxon>Clostridia</taxon>
        <taxon>Eubacteriales</taxon>
        <taxon>Oscillospiraceae</taxon>
        <taxon>Anaerotruncus</taxon>
    </lineage>
</organism>
<evidence type="ECO:0000256" key="1">
    <source>
        <dbReference type="SAM" id="Phobius"/>
    </source>
</evidence>
<keyword evidence="1" id="KW-1133">Transmembrane helix</keyword>
<feature type="transmembrane region" description="Helical" evidence="1">
    <location>
        <begin position="89"/>
        <end position="110"/>
    </location>
</feature>
<dbReference type="AlphaFoldDB" id="A0A845QHJ6"/>
<reference evidence="3 4" key="1">
    <citation type="submission" date="2018-08" db="EMBL/GenBank/DDBJ databases">
        <title>Murine metabolic-syndrome-specific gut microbial biobank.</title>
        <authorList>
            <person name="Liu C."/>
        </authorList>
    </citation>
    <scope>NUCLEOTIDE SEQUENCE [LARGE SCALE GENOMIC DNA]</scope>
    <source>
        <strain evidence="3 4">28</strain>
    </source>
</reference>
<keyword evidence="4" id="KW-1185">Reference proteome</keyword>
<dbReference type="Proteomes" id="UP000446866">
    <property type="component" value="Unassembled WGS sequence"/>
</dbReference>
<keyword evidence="1" id="KW-0472">Membrane</keyword>
<dbReference type="Pfam" id="PF07670">
    <property type="entry name" value="Gate"/>
    <property type="match status" value="1"/>
</dbReference>
<name>A0A845QHJ6_9FIRM</name>
<feature type="transmembrane region" description="Helical" evidence="1">
    <location>
        <begin position="277"/>
        <end position="298"/>
    </location>
</feature>
<protein>
    <recommendedName>
        <fullName evidence="2">Nucleoside transporter/FeoB GTPase Gate domain-containing protein</fullName>
    </recommendedName>
</protein>
<feature type="transmembrane region" description="Helical" evidence="1">
    <location>
        <begin position="117"/>
        <end position="140"/>
    </location>
</feature>